<dbReference type="PROSITE" id="PS50846">
    <property type="entry name" value="HMA_2"/>
    <property type="match status" value="3"/>
</dbReference>
<dbReference type="PROSITE" id="PS00154">
    <property type="entry name" value="ATPASE_E1_E2"/>
    <property type="match status" value="1"/>
</dbReference>
<feature type="transmembrane region" description="Helical" evidence="13">
    <location>
        <begin position="665"/>
        <end position="688"/>
    </location>
</feature>
<evidence type="ECO:0000259" key="14">
    <source>
        <dbReference type="PROSITE" id="PS50846"/>
    </source>
</evidence>
<feature type="domain" description="HMA" evidence="14">
    <location>
        <begin position="83"/>
        <end position="148"/>
    </location>
</feature>
<keyword evidence="5 13" id="KW-0812">Transmembrane</keyword>
<dbReference type="Pfam" id="PF00403">
    <property type="entry name" value="HMA"/>
    <property type="match status" value="3"/>
</dbReference>
<evidence type="ECO:0000256" key="11">
    <source>
        <dbReference type="ARBA" id="ARBA00023136"/>
    </source>
</evidence>
<accession>G8YRV4</accession>
<dbReference type="InParanoid" id="G8YRV4"/>
<dbReference type="Pfam" id="PF00702">
    <property type="entry name" value="Hydrolase"/>
    <property type="match status" value="1"/>
</dbReference>
<evidence type="ECO:0000256" key="9">
    <source>
        <dbReference type="ARBA" id="ARBA00022967"/>
    </source>
</evidence>
<dbReference type="InterPro" id="IPR017969">
    <property type="entry name" value="Heavy-metal-associated_CS"/>
</dbReference>
<feature type="transmembrane region" description="Helical" evidence="13">
    <location>
        <begin position="376"/>
        <end position="395"/>
    </location>
</feature>
<dbReference type="SFLD" id="SFLDS00003">
    <property type="entry name" value="Haloacid_Dehalogenase"/>
    <property type="match status" value="1"/>
</dbReference>
<dbReference type="SUPFAM" id="SSF55008">
    <property type="entry name" value="HMA, heavy metal-associated domain"/>
    <property type="match status" value="3"/>
</dbReference>
<keyword evidence="8 13" id="KW-0067">ATP-binding</keyword>
<evidence type="ECO:0000256" key="10">
    <source>
        <dbReference type="ARBA" id="ARBA00022989"/>
    </source>
</evidence>
<evidence type="ECO:0000256" key="1">
    <source>
        <dbReference type="ARBA" id="ARBA00004127"/>
    </source>
</evidence>
<feature type="transmembrane region" description="Helical" evidence="13">
    <location>
        <begin position="484"/>
        <end position="503"/>
    </location>
</feature>
<evidence type="ECO:0000313" key="16">
    <source>
        <dbReference type="Proteomes" id="UP000005222"/>
    </source>
</evidence>
<dbReference type="FunFam" id="3.30.70.100:FF:000005">
    <property type="entry name" value="Copper-exporting P-type ATPase A"/>
    <property type="match status" value="1"/>
</dbReference>
<proteinExistence type="inferred from homology"/>
<dbReference type="GO" id="GO:0140581">
    <property type="term" value="F:P-type monovalent copper transporter activity"/>
    <property type="evidence" value="ECO:0007669"/>
    <property type="project" value="UniProtKB-EC"/>
</dbReference>
<keyword evidence="11 13" id="KW-0472">Membrane</keyword>
<dbReference type="NCBIfam" id="TIGR01494">
    <property type="entry name" value="ATPase_P-type"/>
    <property type="match status" value="2"/>
</dbReference>
<dbReference type="CDD" id="cd02094">
    <property type="entry name" value="P-type_ATPase_Cu-like"/>
    <property type="match status" value="1"/>
</dbReference>
<evidence type="ECO:0000256" key="8">
    <source>
        <dbReference type="ARBA" id="ARBA00022840"/>
    </source>
</evidence>
<sequence length="1171" mass="127128">MISEAFFQVSGMTCGACSSSVNEALAKLPGVVESSVSLITEEAKVIYNDEHVDVEQLSNSIKDCGFDCSLTRTRSQTKGNGSVSTKVSIEGMTCGACSSSITEALEKLPNVSNVSVSLITGESLVVHNPEVTKEKIIETIEDCGFDARVISSTSNSVKGFSTRAHIKGMTCGACTASVSEALENFPGIKKASVSMVTEDALIEHNEDVTFDTIKDIIEGCGFECSQIGASEEIGDAVFISDSLNEVSLQIYGVNDEVDLEEFSYNLEAFLKSSPAIMGFNVMLRGSTLASDDRYATNHPIRANLNTAAENDPTDPTYNELIDECHITLDDTLMGIRDLVESLNAIRPGVEFFISNSIDQSHTAQLNVLKRVKEVKYWRRSFFLSLACGLPVIILNRLQDHGRLKNMMLFRGFYLVTLLELVLASDVQFRIGSTFNKKFLSFLKNGGKQANMDVLVCISTTVSYVFSLLLIFSSVWQGQTEGPPHLLLDTSVMVFSFITFGKWLENKAKGATSTALSKLLSLTPSTCLIVADTDEYSKILNSKANEESSLGSVMSDIPTKTICIDLVQENDIALVSPGGKVPADGVVVYGESEIDESIITGEQLPVYKTKNDNVIGGSINGPHVLHIRVTRTGNKSQLKQIISLVRDSQINKAPVQRYADYIAARFVPGIILLAFCTFLFWLLSCYVFIPEDSLPKIFMADVNGKFYVCLRLAISVVVVACPCALGLAAPTAIMVGTGVGASHGVLIKGGDVLEKASDIDAILFDKTGTITTGEMSIDQVNLESSSLSSNDIWNLVGSLETHSEHPIGRAITKHAKSELNLNFEDDVFDTMIQDLKILPGFGISASVLLPHNSEHFYQVCVGNHKLLEKQFPKIYESKLETFSKNVFQSTNTVTHVIVDNVYIGHIELSDSLKPNAREVVEYLQHVRKLKVGIVTGDHRHVALHIAKELGIPDSNVFSEVSPAQKDQIVSELKTKMGGSEPAKIAFVGDGINDAPALSQADVGMTISSGTDIAIESADVVLIGGKNDKCSDLPAVVYALDISCKTFGRIKANFIWAAVYNMLMLPFAMGCFLGFNVMLPPVAAAIAMALSSTSVVVSSLLLKNWKAPKITSIASMSPADLESQIADISTFKKFSFEETNNHSDSYRSRFASWLSKLFHKRDVTSPSYDALSG</sequence>
<feature type="transmembrane region" description="Helical" evidence="13">
    <location>
        <begin position="1079"/>
        <end position="1100"/>
    </location>
</feature>
<dbReference type="GO" id="GO:0016020">
    <property type="term" value="C:membrane"/>
    <property type="evidence" value="ECO:0007669"/>
    <property type="project" value="UniProtKB-SubCell"/>
</dbReference>
<dbReference type="InterPro" id="IPR023299">
    <property type="entry name" value="ATPase_P-typ_cyto_dom_N"/>
</dbReference>
<feature type="transmembrane region" description="Helical" evidence="13">
    <location>
        <begin position="449"/>
        <end position="472"/>
    </location>
</feature>
<dbReference type="SUPFAM" id="SSF81653">
    <property type="entry name" value="Calcium ATPase, transduction domain A"/>
    <property type="match status" value="1"/>
</dbReference>
<dbReference type="STRING" id="559304.G8YRV4"/>
<evidence type="ECO:0000256" key="5">
    <source>
        <dbReference type="ARBA" id="ARBA00022692"/>
    </source>
</evidence>
<dbReference type="InterPro" id="IPR006121">
    <property type="entry name" value="HMA_dom"/>
</dbReference>
<comment type="similarity">
    <text evidence="2 13">Belongs to the cation transport ATPase (P-type) (TC 3.A.3) family. Type IB subfamily.</text>
</comment>
<dbReference type="InterPro" id="IPR044492">
    <property type="entry name" value="P_typ_ATPase_HD_dom"/>
</dbReference>
<dbReference type="GO" id="GO:0030003">
    <property type="term" value="P:intracellular monoatomic cation homeostasis"/>
    <property type="evidence" value="ECO:0007669"/>
    <property type="project" value="UniProtKB-ARBA"/>
</dbReference>
<dbReference type="InterPro" id="IPR023214">
    <property type="entry name" value="HAD_sf"/>
</dbReference>
<reference evidence="15 16" key="1">
    <citation type="journal article" date="2012" name="G3 (Bethesda)">
        <title>Pichia sorbitophila, an interspecies yeast hybrid reveals early steps of genome resolution following polyploidization.</title>
        <authorList>
            <person name="Leh Louis V."/>
            <person name="Despons L."/>
            <person name="Friedrich A."/>
            <person name="Martin T."/>
            <person name="Durrens P."/>
            <person name="Casaregola S."/>
            <person name="Neuveglise C."/>
            <person name="Fairhead C."/>
            <person name="Marck C."/>
            <person name="Cruz J.A."/>
            <person name="Straub M.L."/>
            <person name="Kugler V."/>
            <person name="Sacerdot C."/>
            <person name="Uzunov Z."/>
            <person name="Thierry A."/>
            <person name="Weiss S."/>
            <person name="Bleykasten C."/>
            <person name="De Montigny J."/>
            <person name="Jacques N."/>
            <person name="Jung P."/>
            <person name="Lemaire M."/>
            <person name="Mallet S."/>
            <person name="Morel G."/>
            <person name="Richard G.F."/>
            <person name="Sarkar A."/>
            <person name="Savel G."/>
            <person name="Schacherer J."/>
            <person name="Seret M.L."/>
            <person name="Talla E."/>
            <person name="Samson G."/>
            <person name="Jubin C."/>
            <person name="Poulain J."/>
            <person name="Vacherie B."/>
            <person name="Barbe V."/>
            <person name="Pelletier E."/>
            <person name="Sherman D.J."/>
            <person name="Westhof E."/>
            <person name="Weissenbach J."/>
            <person name="Baret P.V."/>
            <person name="Wincker P."/>
            <person name="Gaillardin C."/>
            <person name="Dujon B."/>
            <person name="Souciet J.L."/>
        </authorList>
    </citation>
    <scope>NUCLEOTIDE SEQUENCE [LARGE SCALE GENOMIC DNA]</scope>
    <source>
        <strain evidence="16">ATCC MYA-4447 / BCRC 22081 / CBS 7064 / NBRC 10061 / NRRL Y-12695</strain>
    </source>
</reference>
<dbReference type="InterPro" id="IPR059000">
    <property type="entry name" value="ATPase_P-type_domA"/>
</dbReference>
<dbReference type="GO" id="GO:0005524">
    <property type="term" value="F:ATP binding"/>
    <property type="evidence" value="ECO:0007669"/>
    <property type="project" value="UniProtKB-UniRule"/>
</dbReference>
<evidence type="ECO:0000256" key="2">
    <source>
        <dbReference type="ARBA" id="ARBA00006024"/>
    </source>
</evidence>
<dbReference type="SUPFAM" id="SSF81665">
    <property type="entry name" value="Calcium ATPase, transmembrane domain M"/>
    <property type="match status" value="1"/>
</dbReference>
<feature type="transmembrane region" description="Helical" evidence="13">
    <location>
        <begin position="708"/>
        <end position="728"/>
    </location>
</feature>
<dbReference type="PROSITE" id="PS01047">
    <property type="entry name" value="HMA_1"/>
    <property type="match status" value="2"/>
</dbReference>
<dbReference type="Gene3D" id="3.40.50.1000">
    <property type="entry name" value="HAD superfamily/HAD-like"/>
    <property type="match status" value="1"/>
</dbReference>
<dbReference type="GO" id="GO:0005507">
    <property type="term" value="F:copper ion binding"/>
    <property type="evidence" value="ECO:0007669"/>
    <property type="project" value="TreeGrafter"/>
</dbReference>
<dbReference type="InterPro" id="IPR008250">
    <property type="entry name" value="ATPase_P-typ_transduc_dom_A_sf"/>
</dbReference>
<dbReference type="InterPro" id="IPR036412">
    <property type="entry name" value="HAD-like_sf"/>
</dbReference>
<dbReference type="GO" id="GO:0055070">
    <property type="term" value="P:copper ion homeostasis"/>
    <property type="evidence" value="ECO:0007669"/>
    <property type="project" value="TreeGrafter"/>
</dbReference>
<organism evidence="15 16">
    <name type="scientific">Pichia sorbitophila (strain ATCC MYA-4447 / BCRC 22081 / CBS 7064 / NBRC 10061 / NRRL Y-12695)</name>
    <name type="common">Hybrid yeast</name>
    <dbReference type="NCBI Taxonomy" id="559304"/>
    <lineage>
        <taxon>Eukaryota</taxon>
        <taxon>Fungi</taxon>
        <taxon>Dikarya</taxon>
        <taxon>Ascomycota</taxon>
        <taxon>Saccharomycotina</taxon>
        <taxon>Pichiomycetes</taxon>
        <taxon>Debaryomycetaceae</taxon>
        <taxon>Millerozyma</taxon>
    </lineage>
</organism>
<dbReference type="PANTHER" id="PTHR43520">
    <property type="entry name" value="ATP7, ISOFORM B"/>
    <property type="match status" value="1"/>
</dbReference>
<dbReference type="SUPFAM" id="SSF56784">
    <property type="entry name" value="HAD-like"/>
    <property type="match status" value="1"/>
</dbReference>
<evidence type="ECO:0000256" key="12">
    <source>
        <dbReference type="ARBA" id="ARBA00080126"/>
    </source>
</evidence>
<keyword evidence="7 13" id="KW-0547">Nucleotide-binding</keyword>
<dbReference type="AlphaFoldDB" id="G8YRV4"/>
<dbReference type="Proteomes" id="UP000005222">
    <property type="component" value="Chromosome C"/>
</dbReference>
<dbReference type="eggNOG" id="KOG0207">
    <property type="taxonomic scope" value="Eukaryota"/>
</dbReference>
<dbReference type="GO" id="GO:0016887">
    <property type="term" value="F:ATP hydrolysis activity"/>
    <property type="evidence" value="ECO:0007669"/>
    <property type="project" value="InterPro"/>
</dbReference>
<evidence type="ECO:0000256" key="13">
    <source>
        <dbReference type="RuleBase" id="RU362081"/>
    </source>
</evidence>
<keyword evidence="6 13" id="KW-0479">Metal-binding</keyword>
<keyword evidence="4" id="KW-0813">Transport</keyword>
<keyword evidence="16" id="KW-1185">Reference proteome</keyword>
<dbReference type="SFLD" id="SFLDG00002">
    <property type="entry name" value="C1.7:_P-type_atpase_like"/>
    <property type="match status" value="1"/>
</dbReference>
<dbReference type="SFLD" id="SFLDF00027">
    <property type="entry name" value="p-type_atpase"/>
    <property type="match status" value="1"/>
</dbReference>
<dbReference type="InterPro" id="IPR018303">
    <property type="entry name" value="ATPase_P-typ_P_site"/>
</dbReference>
<evidence type="ECO:0000256" key="4">
    <source>
        <dbReference type="ARBA" id="ARBA00022448"/>
    </source>
</evidence>
<dbReference type="PRINTS" id="PR00119">
    <property type="entry name" value="CATATPASE"/>
</dbReference>
<dbReference type="Gene3D" id="2.70.150.10">
    <property type="entry name" value="Calcium-transporting ATPase, cytoplasmic transduction domain A"/>
    <property type="match status" value="1"/>
</dbReference>
<dbReference type="Gene3D" id="3.30.70.100">
    <property type="match status" value="3"/>
</dbReference>
<protein>
    <recommendedName>
        <fullName evidence="3">P-type Cu(+) transporter</fullName>
        <ecNumber evidence="3">7.2.2.8</ecNumber>
    </recommendedName>
    <alternativeName>
        <fullName evidence="12">Cu(2+)-ATPase</fullName>
    </alternativeName>
</protein>
<dbReference type="EC" id="7.2.2.8" evidence="3"/>
<keyword evidence="9" id="KW-1278">Translocase</keyword>
<evidence type="ECO:0000256" key="3">
    <source>
        <dbReference type="ARBA" id="ARBA00012517"/>
    </source>
</evidence>
<feature type="domain" description="HMA" evidence="14">
    <location>
        <begin position="3"/>
        <end position="69"/>
    </location>
</feature>
<dbReference type="InterPro" id="IPR036163">
    <property type="entry name" value="HMA_dom_sf"/>
</dbReference>
<evidence type="ECO:0000256" key="7">
    <source>
        <dbReference type="ARBA" id="ARBA00022741"/>
    </source>
</evidence>
<feature type="transmembrane region" description="Helical" evidence="13">
    <location>
        <begin position="1052"/>
        <end position="1073"/>
    </location>
</feature>
<dbReference type="FunFam" id="3.30.70.100:FF:000001">
    <property type="entry name" value="ATPase copper transporting beta"/>
    <property type="match status" value="2"/>
</dbReference>
<gene>
    <name evidence="15" type="primary">Piso0_000911</name>
    <name evidence="15" type="ORF">GNLVRS01_PISO0C06734g</name>
</gene>
<dbReference type="NCBIfam" id="TIGR01525">
    <property type="entry name" value="ATPase-IB_hvy"/>
    <property type="match status" value="1"/>
</dbReference>
<dbReference type="GO" id="GO:0012505">
    <property type="term" value="C:endomembrane system"/>
    <property type="evidence" value="ECO:0007669"/>
    <property type="project" value="UniProtKB-SubCell"/>
</dbReference>
<evidence type="ECO:0000256" key="6">
    <source>
        <dbReference type="ARBA" id="ARBA00022723"/>
    </source>
</evidence>
<name>G8YRV4_PICSO</name>
<keyword evidence="10 13" id="KW-1133">Transmembrane helix</keyword>
<dbReference type="CDD" id="cd00371">
    <property type="entry name" value="HMA"/>
    <property type="match status" value="3"/>
</dbReference>
<dbReference type="OMA" id="HWMLPAW"/>
<dbReference type="HOGENOM" id="CLU_001771_0_1_1"/>
<comment type="subcellular location">
    <subcellularLocation>
        <location evidence="1">Endomembrane system</location>
        <topology evidence="1">Multi-pass membrane protein</topology>
    </subcellularLocation>
    <subcellularLocation>
        <location evidence="13">Membrane</location>
    </subcellularLocation>
</comment>
<dbReference type="Gene3D" id="3.40.1110.10">
    <property type="entry name" value="Calcium-transporting ATPase, cytoplasmic domain N"/>
    <property type="match status" value="1"/>
</dbReference>
<dbReference type="PANTHER" id="PTHR43520:SF8">
    <property type="entry name" value="P-TYPE CU(+) TRANSPORTER"/>
    <property type="match status" value="1"/>
</dbReference>
<dbReference type="InterPro" id="IPR027256">
    <property type="entry name" value="P-typ_ATPase_IB"/>
</dbReference>
<dbReference type="GO" id="GO:0043682">
    <property type="term" value="F:P-type divalent copper transporter activity"/>
    <property type="evidence" value="ECO:0007669"/>
    <property type="project" value="TreeGrafter"/>
</dbReference>
<dbReference type="OrthoDB" id="432719at2759"/>
<dbReference type="InterPro" id="IPR001757">
    <property type="entry name" value="P_typ_ATPase"/>
</dbReference>
<evidence type="ECO:0000313" key="15">
    <source>
        <dbReference type="EMBL" id="CCE78291.1"/>
    </source>
</evidence>
<dbReference type="Pfam" id="PF00122">
    <property type="entry name" value="E1-E2_ATPase"/>
    <property type="match status" value="1"/>
</dbReference>
<dbReference type="InterPro" id="IPR023298">
    <property type="entry name" value="ATPase_P-typ_TM_dom_sf"/>
</dbReference>
<dbReference type="EMBL" id="FO082057">
    <property type="protein sequence ID" value="CCE78291.1"/>
    <property type="molecule type" value="Genomic_DNA"/>
</dbReference>
<dbReference type="FunFam" id="2.70.150.10:FF:000002">
    <property type="entry name" value="Copper-transporting ATPase 1, putative"/>
    <property type="match status" value="1"/>
</dbReference>
<dbReference type="FunCoup" id="G8YRV4">
    <property type="interactions" value="741"/>
</dbReference>
<feature type="domain" description="HMA" evidence="14">
    <location>
        <begin position="160"/>
        <end position="225"/>
    </location>
</feature>